<proteinExistence type="predicted"/>
<dbReference type="Proteomes" id="UP000789525">
    <property type="component" value="Unassembled WGS sequence"/>
</dbReference>
<feature type="non-terminal residue" evidence="1">
    <location>
        <position position="77"/>
    </location>
</feature>
<accession>A0ACA9PS72</accession>
<protein>
    <submittedName>
        <fullName evidence="1">14615_t:CDS:1</fullName>
    </submittedName>
</protein>
<evidence type="ECO:0000313" key="2">
    <source>
        <dbReference type="Proteomes" id="UP000789525"/>
    </source>
</evidence>
<evidence type="ECO:0000313" key="1">
    <source>
        <dbReference type="EMBL" id="CAG8721071.1"/>
    </source>
</evidence>
<sequence length="77" mass="8559">MKQISQDWEEMMAENFNPVPLSLQLLDDNLLGKDCKRGIQGYTGEIGSFVKRKTFSNGIQVVIGIHPHLGKKGDDGN</sequence>
<keyword evidence="2" id="KW-1185">Reference proteome</keyword>
<comment type="caution">
    <text evidence="1">The sequence shown here is derived from an EMBL/GenBank/DDBJ whole genome shotgun (WGS) entry which is preliminary data.</text>
</comment>
<gene>
    <name evidence="1" type="ORF">ACOLOM_LOCUS11142</name>
</gene>
<organism evidence="1 2">
    <name type="scientific">Acaulospora colombiana</name>
    <dbReference type="NCBI Taxonomy" id="27376"/>
    <lineage>
        <taxon>Eukaryota</taxon>
        <taxon>Fungi</taxon>
        <taxon>Fungi incertae sedis</taxon>
        <taxon>Mucoromycota</taxon>
        <taxon>Glomeromycotina</taxon>
        <taxon>Glomeromycetes</taxon>
        <taxon>Diversisporales</taxon>
        <taxon>Acaulosporaceae</taxon>
        <taxon>Acaulospora</taxon>
    </lineage>
</organism>
<name>A0ACA9PS72_9GLOM</name>
<reference evidence="1" key="1">
    <citation type="submission" date="2021-06" db="EMBL/GenBank/DDBJ databases">
        <authorList>
            <person name="Kallberg Y."/>
            <person name="Tangrot J."/>
            <person name="Rosling A."/>
        </authorList>
    </citation>
    <scope>NUCLEOTIDE SEQUENCE</scope>
    <source>
        <strain evidence="1">CL356</strain>
    </source>
</reference>
<dbReference type="EMBL" id="CAJVPT010038776">
    <property type="protein sequence ID" value="CAG8721071.1"/>
    <property type="molecule type" value="Genomic_DNA"/>
</dbReference>